<dbReference type="RefSeq" id="WP_309531367.1">
    <property type="nucleotide sequence ID" value="NZ_CP133721.1"/>
</dbReference>
<proteinExistence type="predicted"/>
<protein>
    <submittedName>
        <fullName evidence="1">Uncharacterized protein</fullName>
    </submittedName>
</protein>
<name>A0ABY9R6W2_9FLAO</name>
<sequence>MYTRYTFHKKTYCLFQQVALDTLPKTNPDYTSASGSKYYFTEEGVFRISTHWGRAANCRWRLIANTSYHNQQQACGYARWVDFQPNNEHEKLFYITIDWVKQTATFYHKNDPSYSGQLCRTANETAKRLQKITQILQHDDWKKHCTVYDYDVAKQLLLDKLITTNSTVFQLIQEINGKT</sequence>
<gene>
    <name evidence="1" type="ORF">RF683_05640</name>
</gene>
<dbReference type="Proteomes" id="UP001180481">
    <property type="component" value="Chromosome"/>
</dbReference>
<reference evidence="1" key="1">
    <citation type="submission" date="2023-09" db="EMBL/GenBank/DDBJ databases">
        <title>Flavobacterium sp. 20NA77.7 isolated from freshwater.</title>
        <authorList>
            <person name="Le V."/>
            <person name="Ko S.-R."/>
            <person name="Ahn C.-Y."/>
            <person name="Oh H.-M."/>
        </authorList>
    </citation>
    <scope>NUCLEOTIDE SEQUENCE</scope>
    <source>
        <strain evidence="1">20NA77.7</strain>
    </source>
</reference>
<evidence type="ECO:0000313" key="2">
    <source>
        <dbReference type="Proteomes" id="UP001180481"/>
    </source>
</evidence>
<evidence type="ECO:0000313" key="1">
    <source>
        <dbReference type="EMBL" id="WMW76982.1"/>
    </source>
</evidence>
<dbReference type="EMBL" id="CP133721">
    <property type="protein sequence ID" value="WMW76982.1"/>
    <property type="molecule type" value="Genomic_DNA"/>
</dbReference>
<accession>A0ABY9R6W2</accession>
<keyword evidence="2" id="KW-1185">Reference proteome</keyword>
<organism evidence="1 2">
    <name type="scientific">Flavobacterium nakdongensis</name>
    <dbReference type="NCBI Taxonomy" id="3073563"/>
    <lineage>
        <taxon>Bacteria</taxon>
        <taxon>Pseudomonadati</taxon>
        <taxon>Bacteroidota</taxon>
        <taxon>Flavobacteriia</taxon>
        <taxon>Flavobacteriales</taxon>
        <taxon>Flavobacteriaceae</taxon>
        <taxon>Flavobacterium</taxon>
    </lineage>
</organism>